<dbReference type="OrthoDB" id="9798386at2"/>
<dbReference type="EMBL" id="ALWO02000040">
    <property type="protein sequence ID" value="EOZ95160.1"/>
    <property type="molecule type" value="Genomic_DNA"/>
</dbReference>
<feature type="region of interest" description="Disordered" evidence="1">
    <location>
        <begin position="135"/>
        <end position="169"/>
    </location>
</feature>
<dbReference type="GO" id="GO:0004252">
    <property type="term" value="F:serine-type endopeptidase activity"/>
    <property type="evidence" value="ECO:0007669"/>
    <property type="project" value="InterPro"/>
</dbReference>
<sequence length="231" mass="26175">MNYFKISTPKSAGTFLILVSMFWSFSCQDVMMEEPQMVQEQLDGLDSSVVPGRYIVSLHSNELNFRKSDRYEDVQESMRIYGNEVLMRSGIRDKRLHAVYGHVFQGFTVDLSREEYTALSKDPQVRSITQDRVSLNSQIMRNNNPNKGGGGSNPDPEPEPDPVGPSPEWYLDRIDQRGLPLDNKFTPAADGNGVTVYLLETLFDPSLDEFEGRARIVEISEGREDILCQQA</sequence>
<feature type="domain" description="Inhibitor I9" evidence="2">
    <location>
        <begin position="53"/>
        <end position="133"/>
    </location>
</feature>
<dbReference type="SUPFAM" id="SSF52743">
    <property type="entry name" value="Subtilisin-like"/>
    <property type="match status" value="1"/>
</dbReference>
<keyword evidence="4" id="KW-1185">Reference proteome</keyword>
<organism evidence="3 4">
    <name type="scientific">Indibacter alkaliphilus (strain CCUG 57479 / KCTC 22604 / LW1)</name>
    <dbReference type="NCBI Taxonomy" id="1189612"/>
    <lineage>
        <taxon>Bacteria</taxon>
        <taxon>Pseudomonadati</taxon>
        <taxon>Bacteroidota</taxon>
        <taxon>Cytophagia</taxon>
        <taxon>Cytophagales</taxon>
        <taxon>Cyclobacteriaceae</taxon>
    </lineage>
</organism>
<name>S2DDW6_INDAL</name>
<comment type="caution">
    <text evidence="3">The sequence shown here is derived from an EMBL/GenBank/DDBJ whole genome shotgun (WGS) entry which is preliminary data.</text>
</comment>
<dbReference type="InterPro" id="IPR037045">
    <property type="entry name" value="S8pro/Inhibitor_I9_sf"/>
</dbReference>
<dbReference type="STRING" id="1189612.A33Q_3365"/>
<evidence type="ECO:0000259" key="2">
    <source>
        <dbReference type="Pfam" id="PF05922"/>
    </source>
</evidence>
<dbReference type="PROSITE" id="PS51257">
    <property type="entry name" value="PROKAR_LIPOPROTEIN"/>
    <property type="match status" value="1"/>
</dbReference>
<dbReference type="Gene3D" id="3.30.70.80">
    <property type="entry name" value="Peptidase S8 propeptide/proteinase inhibitor I9"/>
    <property type="match status" value="1"/>
</dbReference>
<dbReference type="GO" id="GO:0006508">
    <property type="term" value="P:proteolysis"/>
    <property type="evidence" value="ECO:0007669"/>
    <property type="project" value="InterPro"/>
</dbReference>
<dbReference type="InterPro" id="IPR036852">
    <property type="entry name" value="Peptidase_S8/S53_dom_sf"/>
</dbReference>
<evidence type="ECO:0000313" key="3">
    <source>
        <dbReference type="EMBL" id="EOZ95160.1"/>
    </source>
</evidence>
<evidence type="ECO:0000313" key="4">
    <source>
        <dbReference type="Proteomes" id="UP000006073"/>
    </source>
</evidence>
<proteinExistence type="predicted"/>
<dbReference type="RefSeq" id="WP_009034659.1">
    <property type="nucleotide sequence ID" value="NZ_ALWO02000040.1"/>
</dbReference>
<dbReference type="eggNOG" id="COG1404">
    <property type="taxonomic scope" value="Bacteria"/>
</dbReference>
<dbReference type="InterPro" id="IPR010259">
    <property type="entry name" value="S8pro/Inhibitor_I9"/>
</dbReference>
<reference evidence="3 4" key="1">
    <citation type="journal article" date="2013" name="Genome Announc.">
        <title>Draft Genome Sequence of Indibacter alkaliphilus Strain LW1T, Isolated from Lonar Lake, a Haloalkaline Lake in the Buldana District of Maharashtra, India.</title>
        <authorList>
            <person name="Singh A."/>
            <person name="Kumar Jangir P."/>
            <person name="Sharma R."/>
            <person name="Singh A."/>
            <person name="Kumar Pinnaka A."/>
            <person name="Shivaji S."/>
        </authorList>
    </citation>
    <scope>NUCLEOTIDE SEQUENCE [LARGE SCALE GENOMIC DNA]</scope>
    <source>
        <strain evidence="4">CCUG 57479 / KCTC 22604 / LW1</strain>
    </source>
</reference>
<dbReference type="AlphaFoldDB" id="S2DDW6"/>
<protein>
    <submittedName>
        <fullName evidence="3">Peptidase S8 and S53, subtilisin, kexin, sedolisin</fullName>
    </submittedName>
</protein>
<dbReference type="Pfam" id="PF05922">
    <property type="entry name" value="Inhibitor_I9"/>
    <property type="match status" value="1"/>
</dbReference>
<gene>
    <name evidence="3" type="ORF">A33Q_3365</name>
</gene>
<evidence type="ECO:0000256" key="1">
    <source>
        <dbReference type="SAM" id="MobiDB-lite"/>
    </source>
</evidence>
<accession>S2DDW6</accession>
<dbReference type="Proteomes" id="UP000006073">
    <property type="component" value="Unassembled WGS sequence"/>
</dbReference>